<name>A0ABY7DBP1_9BASI</name>
<accession>A0ABY7DBP1</accession>
<dbReference type="Proteomes" id="UP001164743">
    <property type="component" value="Chromosome 16A"/>
</dbReference>
<evidence type="ECO:0000313" key="2">
    <source>
        <dbReference type="EMBL" id="WAQ92367.1"/>
    </source>
</evidence>
<organism evidence="2 3">
    <name type="scientific">Puccinia triticina</name>
    <dbReference type="NCBI Taxonomy" id="208348"/>
    <lineage>
        <taxon>Eukaryota</taxon>
        <taxon>Fungi</taxon>
        <taxon>Dikarya</taxon>
        <taxon>Basidiomycota</taxon>
        <taxon>Pucciniomycotina</taxon>
        <taxon>Pucciniomycetes</taxon>
        <taxon>Pucciniales</taxon>
        <taxon>Pucciniaceae</taxon>
        <taxon>Puccinia</taxon>
    </lineage>
</organism>
<gene>
    <name evidence="2" type="ORF">PtA15_16A274</name>
</gene>
<feature type="region of interest" description="Disordered" evidence="1">
    <location>
        <begin position="1"/>
        <end position="64"/>
    </location>
</feature>
<dbReference type="GeneID" id="77804843"/>
<feature type="compositionally biased region" description="Basic and acidic residues" evidence="1">
    <location>
        <begin position="28"/>
        <end position="63"/>
    </location>
</feature>
<keyword evidence="3" id="KW-1185">Reference proteome</keyword>
<evidence type="ECO:0000256" key="1">
    <source>
        <dbReference type="SAM" id="MobiDB-lite"/>
    </source>
</evidence>
<sequence length="78" mass="8596">MQRLPGNSYGPRHKLDVQHLKGICDSNGSKEQRAKEPSGSKAHQDSSSSNDRKDTASELKDEVPEIIQGEYLTALIAF</sequence>
<reference evidence="2" key="1">
    <citation type="submission" date="2022-10" db="EMBL/GenBank/DDBJ databases">
        <title>Puccinia triticina Genome sequencing and assembly.</title>
        <authorList>
            <person name="Li C."/>
        </authorList>
    </citation>
    <scope>NUCLEOTIDE SEQUENCE</scope>
    <source>
        <strain evidence="2">Pt15</strain>
    </source>
</reference>
<evidence type="ECO:0000313" key="3">
    <source>
        <dbReference type="Proteomes" id="UP001164743"/>
    </source>
</evidence>
<protein>
    <submittedName>
        <fullName evidence="2">Uncharacterized protein</fullName>
    </submittedName>
</protein>
<dbReference type="EMBL" id="CP110436">
    <property type="protein sequence ID" value="WAQ92367.1"/>
    <property type="molecule type" value="Genomic_DNA"/>
</dbReference>
<proteinExistence type="predicted"/>
<dbReference type="RefSeq" id="XP_053027922.1">
    <property type="nucleotide sequence ID" value="XM_053163948.1"/>
</dbReference>